<accession>A0A2S6BYW9</accession>
<keyword evidence="1" id="KW-0732">Signal</keyword>
<evidence type="ECO:0008006" key="4">
    <source>
        <dbReference type="Google" id="ProtNLM"/>
    </source>
</evidence>
<evidence type="ECO:0000256" key="1">
    <source>
        <dbReference type="SAM" id="SignalP"/>
    </source>
</evidence>
<name>A0A2S6BYW9_9PEZI</name>
<proteinExistence type="predicted"/>
<sequence length="149" mass="15705">MKFFAIASIALPLINAAMLPARATTDLDLTTPLTCPLSLDKLSGSLPVQQIDVLDVLKNLINDGEIDLVDVKEAADIEKRAMVPGLHCGYTRAFRCAMNSAGLLNQCVWAAIKLGRDVQDDTSCIAAAIAIGSNLSNDCKLCFGVAGAV</sequence>
<reference evidence="3" key="1">
    <citation type="journal article" date="2017" name="bioRxiv">
        <title>Conservation of a gene cluster reveals novel cercosporin biosynthetic mechanisms and extends production to the genus Colletotrichum.</title>
        <authorList>
            <person name="de Jonge R."/>
            <person name="Ebert M.K."/>
            <person name="Huitt-Roehl C.R."/>
            <person name="Pal P."/>
            <person name="Suttle J.C."/>
            <person name="Spanner R.E."/>
            <person name="Neubauer J.D."/>
            <person name="Jurick W.M.II."/>
            <person name="Stott K.A."/>
            <person name="Secor G.A."/>
            <person name="Thomma B.P.H.J."/>
            <person name="Van de Peer Y."/>
            <person name="Townsend C.A."/>
            <person name="Bolton M.D."/>
        </authorList>
    </citation>
    <scope>NUCLEOTIDE SEQUENCE [LARGE SCALE GENOMIC DNA]</scope>
    <source>
        <strain evidence="3">CBS538.71</strain>
    </source>
</reference>
<evidence type="ECO:0000313" key="3">
    <source>
        <dbReference type="Proteomes" id="UP000237631"/>
    </source>
</evidence>
<protein>
    <recommendedName>
        <fullName evidence="4">Fungal calcium binding protein domain-containing protein</fullName>
    </recommendedName>
</protein>
<dbReference type="OrthoDB" id="3640427at2759"/>
<dbReference type="EMBL" id="PNEN01001675">
    <property type="protein sequence ID" value="PPJ52669.1"/>
    <property type="molecule type" value="Genomic_DNA"/>
</dbReference>
<organism evidence="2 3">
    <name type="scientific">Cercospora berteroae</name>
    <dbReference type="NCBI Taxonomy" id="357750"/>
    <lineage>
        <taxon>Eukaryota</taxon>
        <taxon>Fungi</taxon>
        <taxon>Dikarya</taxon>
        <taxon>Ascomycota</taxon>
        <taxon>Pezizomycotina</taxon>
        <taxon>Dothideomycetes</taxon>
        <taxon>Dothideomycetidae</taxon>
        <taxon>Mycosphaerellales</taxon>
        <taxon>Mycosphaerellaceae</taxon>
        <taxon>Cercospora</taxon>
    </lineage>
</organism>
<feature type="signal peptide" evidence="1">
    <location>
        <begin position="1"/>
        <end position="16"/>
    </location>
</feature>
<dbReference type="AlphaFoldDB" id="A0A2S6BYW9"/>
<dbReference type="Proteomes" id="UP000237631">
    <property type="component" value="Unassembled WGS sequence"/>
</dbReference>
<comment type="caution">
    <text evidence="2">The sequence shown here is derived from an EMBL/GenBank/DDBJ whole genome shotgun (WGS) entry which is preliminary data.</text>
</comment>
<evidence type="ECO:0000313" key="2">
    <source>
        <dbReference type="EMBL" id="PPJ52669.1"/>
    </source>
</evidence>
<feature type="chain" id="PRO_5015766715" description="Fungal calcium binding protein domain-containing protein" evidence="1">
    <location>
        <begin position="17"/>
        <end position="149"/>
    </location>
</feature>
<keyword evidence="3" id="KW-1185">Reference proteome</keyword>
<gene>
    <name evidence="2" type="ORF">CBER1_10894</name>
</gene>